<name>A0A134ABF1_9FUSO</name>
<organism evidence="3 4">
    <name type="scientific">Leptotrichia wadei</name>
    <dbReference type="NCBI Taxonomy" id="157687"/>
    <lineage>
        <taxon>Bacteria</taxon>
        <taxon>Fusobacteriati</taxon>
        <taxon>Fusobacteriota</taxon>
        <taxon>Fusobacteriia</taxon>
        <taxon>Fusobacteriales</taxon>
        <taxon>Leptotrichiaceae</taxon>
        <taxon>Leptotrichia</taxon>
    </lineage>
</organism>
<gene>
    <name evidence="3" type="ORF">HMPREF3180_01219</name>
    <name evidence="1" type="ORF">JMUB3933_1425</name>
    <name evidence="2" type="ORF">JMUB3934_1506</name>
</gene>
<dbReference type="AlphaFoldDB" id="A0A134ABF1"/>
<dbReference type="GO" id="GO:0005829">
    <property type="term" value="C:cytosol"/>
    <property type="evidence" value="ECO:0007669"/>
    <property type="project" value="TreeGrafter"/>
</dbReference>
<dbReference type="EMBL" id="AP019834">
    <property type="protein sequence ID" value="BBM47924.1"/>
    <property type="molecule type" value="Genomic_DNA"/>
</dbReference>
<reference evidence="3" key="1">
    <citation type="submission" date="2016-01" db="EMBL/GenBank/DDBJ databases">
        <authorList>
            <person name="Oliw E.H."/>
        </authorList>
    </citation>
    <scope>NUCLEOTIDE SEQUENCE [LARGE SCALE GENOMIC DNA]</scope>
    <source>
        <strain evidence="3">KA00185</strain>
    </source>
</reference>
<accession>A0A134ABF1</accession>
<evidence type="ECO:0000313" key="3">
    <source>
        <dbReference type="EMBL" id="KXB64840.1"/>
    </source>
</evidence>
<protein>
    <submittedName>
        <fullName evidence="3">YhcH/YjgK/YiaL family protein</fullName>
    </submittedName>
</protein>
<keyword evidence="4" id="KW-1185">Reference proteome</keyword>
<evidence type="ECO:0000313" key="4">
    <source>
        <dbReference type="Proteomes" id="UP000070483"/>
    </source>
</evidence>
<reference evidence="2 6" key="4">
    <citation type="submission" date="2019-07" db="EMBL/GenBank/DDBJ databases">
        <title>Complete Genome Sequence of Leptotrichia wadei Strain JMUB3934.</title>
        <authorList>
            <person name="Watanabe S."/>
            <person name="Cui L."/>
        </authorList>
    </citation>
    <scope>NUCLEOTIDE SEQUENCE [LARGE SCALE GENOMIC DNA]</scope>
    <source>
        <strain evidence="2 6">JMUB3934</strain>
    </source>
</reference>
<dbReference type="PANTHER" id="PTHR34986">
    <property type="entry name" value="EVOLVED BETA-GALACTOSIDASE SUBUNIT BETA"/>
    <property type="match status" value="1"/>
</dbReference>
<dbReference type="Proteomes" id="UP000321397">
    <property type="component" value="Chromosome"/>
</dbReference>
<reference evidence="4" key="2">
    <citation type="submission" date="2016-01" db="EMBL/GenBank/DDBJ databases">
        <authorList>
            <person name="Mitreva M."/>
            <person name="Pepin K.H."/>
            <person name="Mihindukulasuriya K.A."/>
            <person name="Fulton R."/>
            <person name="Fronick C."/>
            <person name="O'Laughlin M."/>
            <person name="Miner T."/>
            <person name="Herter B."/>
            <person name="Rosa B.A."/>
            <person name="Cordes M."/>
            <person name="Tomlinson C."/>
            <person name="Wollam A."/>
            <person name="Palsikar V.B."/>
            <person name="Mardis E.R."/>
            <person name="Wilson R.K."/>
        </authorList>
    </citation>
    <scope>NUCLEOTIDE SEQUENCE [LARGE SCALE GENOMIC DNA]</scope>
    <source>
        <strain evidence="4">KA00185</strain>
    </source>
</reference>
<dbReference type="NCBIfam" id="TIGR00022">
    <property type="entry name" value="YhcH/YjgK/YiaL family protein"/>
    <property type="match status" value="1"/>
</dbReference>
<evidence type="ECO:0000313" key="2">
    <source>
        <dbReference type="EMBL" id="BBM50209.1"/>
    </source>
</evidence>
<dbReference type="Proteomes" id="UP000070483">
    <property type="component" value="Unassembled WGS sequence"/>
</dbReference>
<dbReference type="EMBL" id="AP019835">
    <property type="protein sequence ID" value="BBM50209.1"/>
    <property type="molecule type" value="Genomic_DNA"/>
</dbReference>
<dbReference type="RefSeq" id="WP_060917948.1">
    <property type="nucleotide sequence ID" value="NZ_AP019834.1"/>
</dbReference>
<sequence>MIFTNINDKLQNSSLTKDIQFCIDYAVKNRNKILSFENGSYDVDYNGIKMNVGKYFTKREEEKFWESHKKYLDVQIMIDGSERVAINDIRNMREKSFDSERDLIILDGDKMFDVIIENGDVLVFFPNDVHKPELDIFNSENEEKCEDNKKIVTKVVFKIEIGK</sequence>
<dbReference type="InterPro" id="IPR004375">
    <property type="entry name" value="NanQ/TabA/YiaL"/>
</dbReference>
<dbReference type="Proteomes" id="UP000321501">
    <property type="component" value="Chromosome"/>
</dbReference>
<dbReference type="Gene3D" id="2.60.120.370">
    <property type="entry name" value="YhcH/YjgK/YiaL"/>
    <property type="match status" value="1"/>
</dbReference>
<proteinExistence type="predicted"/>
<dbReference type="PANTHER" id="PTHR34986:SF1">
    <property type="entry name" value="PROTEIN YIAL"/>
    <property type="match status" value="1"/>
</dbReference>
<evidence type="ECO:0000313" key="6">
    <source>
        <dbReference type="Proteomes" id="UP000321501"/>
    </source>
</evidence>
<dbReference type="PATRIC" id="fig|157687.3.peg.1214"/>
<dbReference type="OrthoDB" id="9792756at2"/>
<evidence type="ECO:0000313" key="1">
    <source>
        <dbReference type="EMBL" id="BBM47924.1"/>
    </source>
</evidence>
<dbReference type="Pfam" id="PF04074">
    <property type="entry name" value="DUF386"/>
    <property type="match status" value="1"/>
</dbReference>
<evidence type="ECO:0000313" key="5">
    <source>
        <dbReference type="Proteomes" id="UP000321397"/>
    </source>
</evidence>
<reference evidence="1 5" key="3">
    <citation type="submission" date="2019-07" db="EMBL/GenBank/DDBJ databases">
        <title>Complete Genome Sequence of Leptotrichia wadei Strain JMUB3933.</title>
        <authorList>
            <person name="Watanabe S."/>
            <person name="Cui L."/>
        </authorList>
    </citation>
    <scope>NUCLEOTIDE SEQUENCE [LARGE SCALE GENOMIC DNA]</scope>
    <source>
        <strain evidence="1 5">JMUB3933</strain>
    </source>
</reference>
<dbReference type="InterPro" id="IPR037012">
    <property type="entry name" value="NanQ/TabA/YiaL_sf"/>
</dbReference>
<dbReference type="SUPFAM" id="SSF51197">
    <property type="entry name" value="Clavaminate synthase-like"/>
    <property type="match status" value="1"/>
</dbReference>
<dbReference type="STRING" id="157687.HMPREF3180_01219"/>
<dbReference type="EMBL" id="LSDD01000094">
    <property type="protein sequence ID" value="KXB64840.1"/>
    <property type="molecule type" value="Genomic_DNA"/>
</dbReference>